<evidence type="ECO:0000313" key="2">
    <source>
        <dbReference type="EMBL" id="CDW71364.1"/>
    </source>
</evidence>
<dbReference type="SUPFAM" id="SSF51206">
    <property type="entry name" value="cAMP-binding domain-like"/>
    <property type="match status" value="2"/>
</dbReference>
<dbReference type="OrthoDB" id="292216at2759"/>
<dbReference type="OMA" id="ESKEMIC"/>
<reference evidence="2 3" key="1">
    <citation type="submission" date="2014-06" db="EMBL/GenBank/DDBJ databases">
        <authorList>
            <person name="Swart Estienne"/>
        </authorList>
    </citation>
    <scope>NUCLEOTIDE SEQUENCE [LARGE SCALE GENOMIC DNA]</scope>
    <source>
        <strain evidence="2 3">130c</strain>
    </source>
</reference>
<evidence type="ECO:0000259" key="1">
    <source>
        <dbReference type="PROSITE" id="PS50042"/>
    </source>
</evidence>
<accession>A0A077ZPI5</accession>
<proteinExistence type="predicted"/>
<dbReference type="AlphaFoldDB" id="A0A077ZPI5"/>
<feature type="domain" description="Cyclic nucleotide-binding" evidence="1">
    <location>
        <begin position="294"/>
        <end position="344"/>
    </location>
</feature>
<dbReference type="InterPro" id="IPR014710">
    <property type="entry name" value="RmlC-like_jellyroll"/>
</dbReference>
<organism evidence="2 3">
    <name type="scientific">Stylonychia lemnae</name>
    <name type="common">Ciliate</name>
    <dbReference type="NCBI Taxonomy" id="5949"/>
    <lineage>
        <taxon>Eukaryota</taxon>
        <taxon>Sar</taxon>
        <taxon>Alveolata</taxon>
        <taxon>Ciliophora</taxon>
        <taxon>Intramacronucleata</taxon>
        <taxon>Spirotrichea</taxon>
        <taxon>Stichotrichia</taxon>
        <taxon>Sporadotrichida</taxon>
        <taxon>Oxytrichidae</taxon>
        <taxon>Stylonychinae</taxon>
        <taxon>Stylonychia</taxon>
    </lineage>
</organism>
<dbReference type="InParanoid" id="A0A077ZPI5"/>
<dbReference type="CDD" id="cd00038">
    <property type="entry name" value="CAP_ED"/>
    <property type="match status" value="1"/>
</dbReference>
<dbReference type="InterPro" id="IPR018490">
    <property type="entry name" value="cNMP-bd_dom_sf"/>
</dbReference>
<dbReference type="EMBL" id="CCKQ01000306">
    <property type="protein sequence ID" value="CDW71364.1"/>
    <property type="molecule type" value="Genomic_DNA"/>
</dbReference>
<protein>
    <recommendedName>
        <fullName evidence="1">Cyclic nucleotide-binding domain-containing protein</fullName>
    </recommendedName>
</protein>
<evidence type="ECO:0000313" key="3">
    <source>
        <dbReference type="Proteomes" id="UP000039865"/>
    </source>
</evidence>
<feature type="domain" description="Cyclic nucleotide-binding" evidence="1">
    <location>
        <begin position="57"/>
        <end position="103"/>
    </location>
</feature>
<dbReference type="Proteomes" id="UP000039865">
    <property type="component" value="Unassembled WGS sequence"/>
</dbReference>
<dbReference type="PROSITE" id="PS50042">
    <property type="entry name" value="CNMP_BINDING_3"/>
    <property type="match status" value="3"/>
</dbReference>
<dbReference type="PANTHER" id="PTHR23011">
    <property type="entry name" value="CYCLIC NUCLEOTIDE-BINDING DOMAIN CONTAINING PROTEIN"/>
    <property type="match status" value="1"/>
</dbReference>
<dbReference type="InterPro" id="IPR000595">
    <property type="entry name" value="cNMP-bd_dom"/>
</dbReference>
<dbReference type="PROSITE" id="PS00888">
    <property type="entry name" value="CNMP_BINDING_1"/>
    <property type="match status" value="1"/>
</dbReference>
<keyword evidence="3" id="KW-1185">Reference proteome</keyword>
<dbReference type="InterPro" id="IPR018488">
    <property type="entry name" value="cNMP-bd_CS"/>
</dbReference>
<feature type="domain" description="Cyclic nucleotide-binding" evidence="1">
    <location>
        <begin position="216"/>
        <end position="291"/>
    </location>
</feature>
<name>A0A077ZPI5_STYLE</name>
<gene>
    <name evidence="2" type="primary">Contig16910.g18011</name>
    <name evidence="2" type="ORF">STYLEM_307</name>
</gene>
<sequence>MSNIEKALRKKISQMKKDQEDLYTIIDILKKPYERRTQRDLDQLQPLIKNIQFFKEKKLKDKDLIDICKRLRYQYHGPGKNVISFGDRGDQFFIVLGGLVGVFVPIQKQTDEQKLEPLPPVALPLKLSLGREFSHNVRVSPLIQPQLNHSKKSANVEPFKIDPSPLKLKFEKLSDLLNQQSSKGRNGIEAFQSSQEDRSVAENQISDVQEQHEESDGEMPLNVIDGYREVAQLGAGKSFGELALTINKPRMATVRCFLETHFATLDKYDYETSLMKIERKHQNKMVQFMLSIPCFRQFTKNSILKFSYYLRKEKHRRGQIIYLNGEPANYIYIIKSGEYEVSRKIPKDISKKRDNFLQAFGVKNQKSNIFSQKLGNEIEDVPTTQNFMIVSKGSMIGEEDVVSNVSKAYSCTVKCVTLKGSAFKIGRDDFLTLKQSDDAWMSILEKAMWKEKQKGAEHIADKQKRVNEQKSNSGVIYDLSDHQLESVRVSMKKWEEEKLKQLSEAPSPVKHLKQYEIQTVSQATSLSLGRQTPSINSSDKSKLVTKLYNHTTRHLFDSSVISLTNKITSSSVQYRTQDLSQQKQSDYNQQYQQQTLNLQLPSIFQMSSRNQTTNANQSLENSTLHKYDAIKSITTDNESENFNNLSIDIEAKLAKNNLSLINSRLKNYPQISLNSKLEKSQSSMHKSQSPTTYVNRSANQSKLQQIIKMPQAYLFDKKKLNQRNKERISQVETALSQSINGGLSANSKDVMSMRRFKLSQTNKILDNFEKDRDTNNNSKLMNIKEQINENIDEESKQELLFNARYRS</sequence>
<dbReference type="Gene3D" id="2.60.120.10">
    <property type="entry name" value="Jelly Rolls"/>
    <property type="match status" value="3"/>
</dbReference>
<dbReference type="PANTHER" id="PTHR23011:SF28">
    <property type="entry name" value="CYCLIC NUCLEOTIDE-BINDING DOMAIN CONTAINING PROTEIN"/>
    <property type="match status" value="1"/>
</dbReference>